<dbReference type="Proteomes" id="UP001374803">
    <property type="component" value="Chromosome"/>
</dbReference>
<name>A0ABZ2KRH3_9BACT</name>
<gene>
    <name evidence="1" type="ORF">LVJ94_27490</name>
</gene>
<organism evidence="1 2">
    <name type="scientific">Pendulispora rubella</name>
    <dbReference type="NCBI Taxonomy" id="2741070"/>
    <lineage>
        <taxon>Bacteria</taxon>
        <taxon>Pseudomonadati</taxon>
        <taxon>Myxococcota</taxon>
        <taxon>Myxococcia</taxon>
        <taxon>Myxococcales</taxon>
        <taxon>Sorangiineae</taxon>
        <taxon>Pendulisporaceae</taxon>
        <taxon>Pendulispora</taxon>
    </lineage>
</organism>
<keyword evidence="2" id="KW-1185">Reference proteome</keyword>
<protein>
    <submittedName>
        <fullName evidence="1">Uncharacterized protein</fullName>
    </submittedName>
</protein>
<evidence type="ECO:0000313" key="1">
    <source>
        <dbReference type="EMBL" id="WXB00655.1"/>
    </source>
</evidence>
<accession>A0ABZ2KRH3</accession>
<evidence type="ECO:0000313" key="2">
    <source>
        <dbReference type="Proteomes" id="UP001374803"/>
    </source>
</evidence>
<reference evidence="1" key="1">
    <citation type="submission" date="2021-12" db="EMBL/GenBank/DDBJ databases">
        <title>Discovery of the Pendulisporaceae a myxobacterial family with distinct sporulation behavior and unique specialized metabolism.</title>
        <authorList>
            <person name="Garcia R."/>
            <person name="Popoff A."/>
            <person name="Bader C.D."/>
            <person name="Loehr J."/>
            <person name="Walesch S."/>
            <person name="Walt C."/>
            <person name="Boldt J."/>
            <person name="Bunk B."/>
            <person name="Haeckl F.J.F.P.J."/>
            <person name="Gunesch A.P."/>
            <person name="Birkelbach J."/>
            <person name="Nuebel U."/>
            <person name="Pietschmann T."/>
            <person name="Bach T."/>
            <person name="Mueller R."/>
        </authorList>
    </citation>
    <scope>NUCLEOTIDE SEQUENCE</scope>
    <source>
        <strain evidence="1">MSr11367</strain>
    </source>
</reference>
<dbReference type="EMBL" id="CP089983">
    <property type="protein sequence ID" value="WXB00655.1"/>
    <property type="molecule type" value="Genomic_DNA"/>
</dbReference>
<proteinExistence type="predicted"/>
<dbReference type="RefSeq" id="WP_394830257.1">
    <property type="nucleotide sequence ID" value="NZ_CP089929.1"/>
</dbReference>
<sequence>MGCTARYLDVQESEHRERDVGNLAEWLRPFDQGRTKFGSPTGWRASAGRGAALAARDAAWLTYLG</sequence>